<dbReference type="EMBL" id="MN204500">
    <property type="protein sequence ID" value="QEQ94281.1"/>
    <property type="molecule type" value="Genomic_DNA"/>
</dbReference>
<name>A0A5J6D983_9CAUD</name>
<evidence type="ECO:0000313" key="1">
    <source>
        <dbReference type="EMBL" id="QEQ94281.1"/>
    </source>
</evidence>
<gene>
    <name evidence="1" type="primary">64</name>
    <name evidence="1" type="ORF">SEA_HOSHI_64</name>
</gene>
<accession>A0A5J6D983</accession>
<organism evidence="1 2">
    <name type="scientific">Streptomyces phage Hoshi</name>
    <dbReference type="NCBI Taxonomy" id="2601689"/>
    <lineage>
        <taxon>Viruses</taxon>
        <taxon>Duplodnaviria</taxon>
        <taxon>Heunggongvirae</taxon>
        <taxon>Uroviricota</taxon>
        <taxon>Caudoviricetes</taxon>
        <taxon>Rimavirus</taxon>
        <taxon>Rimavirus rima</taxon>
    </lineage>
</organism>
<reference evidence="1 2" key="1">
    <citation type="submission" date="2019-07" db="EMBL/GenBank/DDBJ databases">
        <authorList>
            <person name="Bhuiyan S."/>
            <person name="Menchaca C."/>
            <person name="Rigg S.J."/>
            <person name="Layton S.R."/>
            <person name="Kim T."/>
            <person name="Hughes L.E."/>
            <person name="Garlena R.A."/>
            <person name="Russell D.A."/>
            <person name="Pope W.H."/>
            <person name="Jacobs-Sera D."/>
            <person name="Hatfull G.F."/>
        </authorList>
    </citation>
    <scope>NUCLEOTIDE SEQUENCE [LARGE SCALE GENOMIC DNA]</scope>
</reference>
<sequence length="66" mass="7564">MTAYRVSGHRFCSNAECPKSFPNHKHGTIGAHQDGWFLQRNGDAWCPDHIPDWVAEWRAKKNKKGS</sequence>
<proteinExistence type="predicted"/>
<dbReference type="Proteomes" id="UP000325696">
    <property type="component" value="Genome"/>
</dbReference>
<evidence type="ECO:0000313" key="2">
    <source>
        <dbReference type="Proteomes" id="UP000325696"/>
    </source>
</evidence>
<protein>
    <submittedName>
        <fullName evidence="1">Uncharacterized protein</fullName>
    </submittedName>
</protein>